<feature type="transmembrane region" description="Helical" evidence="5">
    <location>
        <begin position="70"/>
        <end position="93"/>
    </location>
</feature>
<evidence type="ECO:0000259" key="6">
    <source>
        <dbReference type="Pfam" id="PF04893"/>
    </source>
</evidence>
<organism evidence="7 8">
    <name type="scientific">Staphylococcus pettenkoferi</name>
    <dbReference type="NCBI Taxonomy" id="170573"/>
    <lineage>
        <taxon>Bacteria</taxon>
        <taxon>Bacillati</taxon>
        <taxon>Bacillota</taxon>
        <taxon>Bacilli</taxon>
        <taxon>Bacillales</taxon>
        <taxon>Staphylococcaceae</taxon>
        <taxon>Staphylococcus</taxon>
    </lineage>
</organism>
<reference evidence="7 8" key="1">
    <citation type="submission" date="2017-09" db="EMBL/GenBank/DDBJ databases">
        <title>Bacterial strain isolated from the female urinary microbiota.</title>
        <authorList>
            <person name="Thomas-White K."/>
            <person name="Kumar N."/>
            <person name="Forster S."/>
            <person name="Putonti C."/>
            <person name="Lawley T."/>
            <person name="Wolfe A.J."/>
        </authorList>
    </citation>
    <scope>NUCLEOTIDE SEQUENCE [LARGE SCALE GENOMIC DNA]</scope>
    <source>
        <strain evidence="7 8">UMB0834</strain>
    </source>
</reference>
<feature type="transmembrane region" description="Helical" evidence="5">
    <location>
        <begin position="181"/>
        <end position="201"/>
    </location>
</feature>
<keyword evidence="4 5" id="KW-0472">Membrane</keyword>
<accession>A0A2N6QM37</accession>
<dbReference type="Pfam" id="PF04893">
    <property type="entry name" value="Yip1"/>
    <property type="match status" value="1"/>
</dbReference>
<name>A0A2N6QM37_9STAP</name>
<gene>
    <name evidence="7" type="ORF">CJ235_03520</name>
</gene>
<comment type="caution">
    <text evidence="7">The sequence shown here is derived from an EMBL/GenBank/DDBJ whole genome shotgun (WGS) entry which is preliminary data.</text>
</comment>
<feature type="domain" description="Yip1" evidence="6">
    <location>
        <begin position="10"/>
        <end position="195"/>
    </location>
</feature>
<evidence type="ECO:0000256" key="4">
    <source>
        <dbReference type="ARBA" id="ARBA00023136"/>
    </source>
</evidence>
<evidence type="ECO:0000313" key="8">
    <source>
        <dbReference type="Proteomes" id="UP000235748"/>
    </source>
</evidence>
<dbReference type="RefSeq" id="WP_070503379.1">
    <property type="nucleotide sequence ID" value="NZ_JAASJD010000002.1"/>
</dbReference>
<feature type="transmembrane region" description="Helical" evidence="5">
    <location>
        <begin position="21"/>
        <end position="40"/>
    </location>
</feature>
<dbReference type="GO" id="GO:0016020">
    <property type="term" value="C:membrane"/>
    <property type="evidence" value="ECO:0007669"/>
    <property type="project" value="UniProtKB-SubCell"/>
</dbReference>
<feature type="transmembrane region" description="Helical" evidence="5">
    <location>
        <begin position="154"/>
        <end position="172"/>
    </location>
</feature>
<dbReference type="EMBL" id="PNGG01000001">
    <property type="protein sequence ID" value="PMC20760.1"/>
    <property type="molecule type" value="Genomic_DNA"/>
</dbReference>
<proteinExistence type="predicted"/>
<dbReference type="InterPro" id="IPR006977">
    <property type="entry name" value="Yip1_dom"/>
</dbReference>
<protein>
    <submittedName>
        <fullName evidence="7">YIP1 family protein</fullName>
    </submittedName>
</protein>
<comment type="subcellular location">
    <subcellularLocation>
        <location evidence="1">Membrane</location>
        <topology evidence="1">Multi-pass membrane protein</topology>
    </subcellularLocation>
</comment>
<keyword evidence="3 5" id="KW-1133">Transmembrane helix</keyword>
<evidence type="ECO:0000313" key="7">
    <source>
        <dbReference type="EMBL" id="PMC20760.1"/>
    </source>
</evidence>
<dbReference type="AlphaFoldDB" id="A0A2N6QM37"/>
<evidence type="ECO:0000256" key="2">
    <source>
        <dbReference type="ARBA" id="ARBA00022692"/>
    </source>
</evidence>
<feature type="transmembrane region" description="Helical" evidence="5">
    <location>
        <begin position="114"/>
        <end position="134"/>
    </location>
</feature>
<sequence length="204" mass="22788">MENSKLPFANHFSKLRENPKWLVKLIAFLIISFFVSWLRFTAIDQTKLLKKNDAGQQAIDAYNQFRWPMIIGGAIGNFILLILIAFLIFLVISKIMKSDVSALSIFSASLSYNIIVYTFALIVFAIQAIAGIDLGEYNIASLNIFDKGNGFLEAINLQYFLSAYVIGLYYYFTAKLSKKSAVIWAIVALIVLIAIGMMNAGNGM</sequence>
<evidence type="ECO:0000256" key="3">
    <source>
        <dbReference type="ARBA" id="ARBA00022989"/>
    </source>
</evidence>
<evidence type="ECO:0000256" key="5">
    <source>
        <dbReference type="SAM" id="Phobius"/>
    </source>
</evidence>
<keyword evidence="2 5" id="KW-0812">Transmembrane</keyword>
<evidence type="ECO:0000256" key="1">
    <source>
        <dbReference type="ARBA" id="ARBA00004141"/>
    </source>
</evidence>
<dbReference type="Proteomes" id="UP000235748">
    <property type="component" value="Unassembled WGS sequence"/>
</dbReference>